<dbReference type="CDD" id="cd11070">
    <property type="entry name" value="CYP56-like"/>
    <property type="match status" value="1"/>
</dbReference>
<evidence type="ECO:0000256" key="1">
    <source>
        <dbReference type="ARBA" id="ARBA00001971"/>
    </source>
</evidence>
<gene>
    <name evidence="11" type="ORF">B0H67DRAFT_324435</name>
</gene>
<sequence length="661" mass="73616">MAKLQILGAFVLLCAAYTLANNLYCLTRNIRTARKSGIRYVVVPVNSYNKWFSLLGARLLSLADPLFSPPSPTSWRWLVRGGWPWRIRYAPFAKLGTDTFMTVAPGGSILYTADEDVIRQILGRMKDFPKPIFLYRNVDIFGKNVVTTDGASWRRHRRLVAPALGEKNNRMVWDETVRQMQSLTRKWMKTQKEAITTLRGDAMLLSLNVIGRAGFGQDMGIPDDGKEKKIPEGHSMGFAAALGSLLNNILMVVALPKSILRRGPKPLRVVYESYMEFRQYMCEMLADKQAEIQSSPEASSKSNMDLLGQIIKGQDLHLLEEADDKDPDTTGGLTDSEVLGNLFVLLFAGHETTAGTLHSVLLLLAIHPWYQRRLQAALDSILGSTGSDDPASETSKFHYDTALPKLMCDPFITAVINETLRVMGPIPTIPKYVPADSEPQRLMVDGTEVSVPPGTMIKLCASCVHRNPKYWPHQVLPPPSPTHPLSLHTGNKKEKIDGRGPDPQRHWTSWGPSNPHNDLEGFRPDRWLKTMHSARDGAPAFTSVISPPFGAFIPFSEGPRACLGKRFAQVELVAALAVLFSSYSVELGVEELVPGVEGVDAMGREERRRVWERAAEEANGRWRKHSSMVITLQMRGNCVPVRLVPRGREVFGDGIFSGHSW</sequence>
<dbReference type="PANTHER" id="PTHR24305">
    <property type="entry name" value="CYTOCHROME P450"/>
    <property type="match status" value="1"/>
</dbReference>
<evidence type="ECO:0000313" key="12">
    <source>
        <dbReference type="Proteomes" id="UP001172102"/>
    </source>
</evidence>
<evidence type="ECO:0000256" key="8">
    <source>
        <dbReference type="SAM" id="MobiDB-lite"/>
    </source>
</evidence>
<dbReference type="InterPro" id="IPR017972">
    <property type="entry name" value="Cyt_P450_CS"/>
</dbReference>
<accession>A0AA40A284</accession>
<protein>
    <submittedName>
        <fullName evidence="11">Cytochrome P450</fullName>
    </submittedName>
</protein>
<feature type="binding site" description="axial binding residue" evidence="6">
    <location>
        <position position="562"/>
    </location>
    <ligand>
        <name>heme</name>
        <dbReference type="ChEBI" id="CHEBI:30413"/>
    </ligand>
    <ligandPart>
        <name>Fe</name>
        <dbReference type="ChEBI" id="CHEBI:18248"/>
    </ligandPart>
</feature>
<dbReference type="GO" id="GO:0016705">
    <property type="term" value="F:oxidoreductase activity, acting on paired donors, with incorporation or reduction of molecular oxygen"/>
    <property type="evidence" value="ECO:0007669"/>
    <property type="project" value="InterPro"/>
</dbReference>
<feature type="region of interest" description="Disordered" evidence="8">
    <location>
        <begin position="490"/>
        <end position="518"/>
    </location>
</feature>
<keyword evidence="5 6" id="KW-0408">Iron</keyword>
<keyword evidence="10" id="KW-0732">Signal</keyword>
<evidence type="ECO:0000256" key="5">
    <source>
        <dbReference type="ARBA" id="ARBA00023004"/>
    </source>
</evidence>
<comment type="cofactor">
    <cofactor evidence="1 6">
        <name>heme</name>
        <dbReference type="ChEBI" id="CHEBI:30413"/>
    </cofactor>
</comment>
<feature type="signal peptide" evidence="10">
    <location>
        <begin position="1"/>
        <end position="20"/>
    </location>
</feature>
<feature type="chain" id="PRO_5041327463" evidence="10">
    <location>
        <begin position="21"/>
        <end position="661"/>
    </location>
</feature>
<feature type="compositionally biased region" description="Polar residues" evidence="8">
    <location>
        <begin position="506"/>
        <end position="516"/>
    </location>
</feature>
<evidence type="ECO:0000313" key="11">
    <source>
        <dbReference type="EMBL" id="KAK0707911.1"/>
    </source>
</evidence>
<dbReference type="Gene3D" id="1.10.630.10">
    <property type="entry name" value="Cytochrome P450"/>
    <property type="match status" value="1"/>
</dbReference>
<dbReference type="GO" id="GO:0020037">
    <property type="term" value="F:heme binding"/>
    <property type="evidence" value="ECO:0007669"/>
    <property type="project" value="InterPro"/>
</dbReference>
<dbReference type="InterPro" id="IPR050121">
    <property type="entry name" value="Cytochrome_P450_monoxygenase"/>
</dbReference>
<organism evidence="11 12">
    <name type="scientific">Lasiosphaeris hirsuta</name>
    <dbReference type="NCBI Taxonomy" id="260670"/>
    <lineage>
        <taxon>Eukaryota</taxon>
        <taxon>Fungi</taxon>
        <taxon>Dikarya</taxon>
        <taxon>Ascomycota</taxon>
        <taxon>Pezizomycotina</taxon>
        <taxon>Sordariomycetes</taxon>
        <taxon>Sordariomycetidae</taxon>
        <taxon>Sordariales</taxon>
        <taxon>Lasiosphaeriaceae</taxon>
        <taxon>Lasiosphaeris</taxon>
    </lineage>
</organism>
<dbReference type="PRINTS" id="PR00385">
    <property type="entry name" value="P450"/>
</dbReference>
<feature type="compositionally biased region" description="Basic and acidic residues" evidence="8">
    <location>
        <begin position="491"/>
        <end position="505"/>
    </location>
</feature>
<dbReference type="InterPro" id="IPR002401">
    <property type="entry name" value="Cyt_P450_E_grp-I"/>
</dbReference>
<dbReference type="Proteomes" id="UP001172102">
    <property type="component" value="Unassembled WGS sequence"/>
</dbReference>
<evidence type="ECO:0000256" key="6">
    <source>
        <dbReference type="PIRSR" id="PIRSR602401-1"/>
    </source>
</evidence>
<proteinExistence type="inferred from homology"/>
<dbReference type="SUPFAM" id="SSF48264">
    <property type="entry name" value="Cytochrome P450"/>
    <property type="match status" value="1"/>
</dbReference>
<keyword evidence="7" id="KW-0560">Oxidoreductase</keyword>
<reference evidence="11" key="1">
    <citation type="submission" date="2023-06" db="EMBL/GenBank/DDBJ databases">
        <title>Genome-scale phylogeny and comparative genomics of the fungal order Sordariales.</title>
        <authorList>
            <consortium name="Lawrence Berkeley National Laboratory"/>
            <person name="Hensen N."/>
            <person name="Bonometti L."/>
            <person name="Westerberg I."/>
            <person name="Brannstrom I.O."/>
            <person name="Guillou S."/>
            <person name="Cros-Aarteil S."/>
            <person name="Calhoun S."/>
            <person name="Haridas S."/>
            <person name="Kuo A."/>
            <person name="Mondo S."/>
            <person name="Pangilinan J."/>
            <person name="Riley R."/>
            <person name="Labutti K."/>
            <person name="Andreopoulos B."/>
            <person name="Lipzen A."/>
            <person name="Chen C."/>
            <person name="Yanf M."/>
            <person name="Daum C."/>
            <person name="Ng V."/>
            <person name="Clum A."/>
            <person name="Steindorff A."/>
            <person name="Ohm R."/>
            <person name="Martin F."/>
            <person name="Silar P."/>
            <person name="Natvig D."/>
            <person name="Lalanne C."/>
            <person name="Gautier V."/>
            <person name="Ament-Velasquez S.L."/>
            <person name="Kruys A."/>
            <person name="Hutchinson M.I."/>
            <person name="Powell A.J."/>
            <person name="Barry K."/>
            <person name="Miller A.N."/>
            <person name="Grigoriev I.V."/>
            <person name="Debuchy R."/>
            <person name="Gladieux P."/>
            <person name="Thoren M.H."/>
            <person name="Johannesson H."/>
        </authorList>
    </citation>
    <scope>NUCLEOTIDE SEQUENCE</scope>
    <source>
        <strain evidence="11">SMH4607-1</strain>
    </source>
</reference>
<keyword evidence="9" id="KW-1133">Transmembrane helix</keyword>
<dbReference type="PANTHER" id="PTHR24305:SF166">
    <property type="entry name" value="CYTOCHROME P450 12A4, MITOCHONDRIAL-RELATED"/>
    <property type="match status" value="1"/>
</dbReference>
<dbReference type="GO" id="GO:0004497">
    <property type="term" value="F:monooxygenase activity"/>
    <property type="evidence" value="ECO:0007669"/>
    <property type="project" value="UniProtKB-KW"/>
</dbReference>
<keyword evidence="9" id="KW-0812">Transmembrane</keyword>
<dbReference type="Pfam" id="PF00067">
    <property type="entry name" value="p450"/>
    <property type="match status" value="2"/>
</dbReference>
<dbReference type="InterPro" id="IPR036396">
    <property type="entry name" value="Cyt_P450_sf"/>
</dbReference>
<comment type="similarity">
    <text evidence="2 7">Belongs to the cytochrome P450 family.</text>
</comment>
<keyword evidence="12" id="KW-1185">Reference proteome</keyword>
<dbReference type="AlphaFoldDB" id="A0AA40A284"/>
<evidence type="ECO:0000256" key="4">
    <source>
        <dbReference type="ARBA" id="ARBA00022723"/>
    </source>
</evidence>
<dbReference type="PRINTS" id="PR00463">
    <property type="entry name" value="EP450I"/>
</dbReference>
<keyword evidence="4 6" id="KW-0479">Metal-binding</keyword>
<evidence type="ECO:0000256" key="7">
    <source>
        <dbReference type="RuleBase" id="RU000461"/>
    </source>
</evidence>
<feature type="transmembrane region" description="Helical" evidence="9">
    <location>
        <begin position="236"/>
        <end position="255"/>
    </location>
</feature>
<keyword evidence="9" id="KW-0472">Membrane</keyword>
<keyword evidence="7" id="KW-0503">Monooxygenase</keyword>
<dbReference type="GO" id="GO:0005506">
    <property type="term" value="F:iron ion binding"/>
    <property type="evidence" value="ECO:0007669"/>
    <property type="project" value="InterPro"/>
</dbReference>
<dbReference type="PROSITE" id="PS00086">
    <property type="entry name" value="CYTOCHROME_P450"/>
    <property type="match status" value="1"/>
</dbReference>
<dbReference type="InterPro" id="IPR001128">
    <property type="entry name" value="Cyt_P450"/>
</dbReference>
<name>A0AA40A284_9PEZI</name>
<keyword evidence="3 6" id="KW-0349">Heme</keyword>
<evidence type="ECO:0000256" key="10">
    <source>
        <dbReference type="SAM" id="SignalP"/>
    </source>
</evidence>
<dbReference type="EMBL" id="JAUKUA010000006">
    <property type="protein sequence ID" value="KAK0707911.1"/>
    <property type="molecule type" value="Genomic_DNA"/>
</dbReference>
<evidence type="ECO:0000256" key="2">
    <source>
        <dbReference type="ARBA" id="ARBA00010617"/>
    </source>
</evidence>
<evidence type="ECO:0000256" key="9">
    <source>
        <dbReference type="SAM" id="Phobius"/>
    </source>
</evidence>
<evidence type="ECO:0000256" key="3">
    <source>
        <dbReference type="ARBA" id="ARBA00022617"/>
    </source>
</evidence>
<comment type="caution">
    <text evidence="11">The sequence shown here is derived from an EMBL/GenBank/DDBJ whole genome shotgun (WGS) entry which is preliminary data.</text>
</comment>